<sequence>MRITLMGYLTIPATAAAILVALAREQILALVRDPELSPILVAAAAGALFVLIVRVATDWRERALRNALETIALERSYASDHTPSVGPRPK</sequence>
<keyword evidence="1" id="KW-1133">Transmembrane helix</keyword>
<evidence type="ECO:0000256" key="1">
    <source>
        <dbReference type="SAM" id="Phobius"/>
    </source>
</evidence>
<protein>
    <submittedName>
        <fullName evidence="2">Uncharacterized protein</fullName>
    </submittedName>
</protein>
<keyword evidence="3" id="KW-1185">Reference proteome</keyword>
<name>A0A1A7BID6_9SPHN</name>
<feature type="transmembrane region" description="Helical" evidence="1">
    <location>
        <begin position="39"/>
        <end position="57"/>
    </location>
</feature>
<reference evidence="2 3" key="1">
    <citation type="submission" date="2016-06" db="EMBL/GenBank/DDBJ databases">
        <title>Genome sequence of Porphyrobacter dokdonensis DSW-74.</title>
        <authorList>
            <person name="Kim J.F."/>
            <person name="Song J.Y."/>
        </authorList>
    </citation>
    <scope>NUCLEOTIDE SEQUENCE [LARGE SCALE GENOMIC DNA]</scope>
    <source>
        <strain evidence="2 3">DSW-74</strain>
    </source>
</reference>
<keyword evidence="1" id="KW-0812">Transmembrane</keyword>
<keyword evidence="1" id="KW-0472">Membrane</keyword>
<evidence type="ECO:0000313" key="2">
    <source>
        <dbReference type="EMBL" id="OBV10965.1"/>
    </source>
</evidence>
<dbReference type="EMBL" id="LZYB01000003">
    <property type="protein sequence ID" value="OBV10965.1"/>
    <property type="molecule type" value="Genomic_DNA"/>
</dbReference>
<dbReference type="AlphaFoldDB" id="A0A1A7BID6"/>
<evidence type="ECO:0000313" key="3">
    <source>
        <dbReference type="Proteomes" id="UP000092484"/>
    </source>
</evidence>
<gene>
    <name evidence="2" type="ORF">I603_1373</name>
</gene>
<accession>A0A1A7BID6</accession>
<comment type="caution">
    <text evidence="2">The sequence shown here is derived from an EMBL/GenBank/DDBJ whole genome shotgun (WGS) entry which is preliminary data.</text>
</comment>
<proteinExistence type="predicted"/>
<organism evidence="2 3">
    <name type="scientific">Erythrobacter dokdonensis DSW-74</name>
    <dbReference type="NCBI Taxonomy" id="1300349"/>
    <lineage>
        <taxon>Bacteria</taxon>
        <taxon>Pseudomonadati</taxon>
        <taxon>Pseudomonadota</taxon>
        <taxon>Alphaproteobacteria</taxon>
        <taxon>Sphingomonadales</taxon>
        <taxon>Erythrobacteraceae</taxon>
        <taxon>Erythrobacter/Porphyrobacter group</taxon>
        <taxon>Erythrobacter</taxon>
    </lineage>
</organism>
<dbReference type="Proteomes" id="UP000092484">
    <property type="component" value="Unassembled WGS sequence"/>
</dbReference>